<evidence type="ECO:0000313" key="1">
    <source>
        <dbReference type="EMBL" id="KAJ9485164.1"/>
    </source>
</evidence>
<proteinExistence type="predicted"/>
<reference evidence="1" key="2">
    <citation type="journal article" date="2016" name="Fungal Biol.">
        <title>Ochratoxin A production by Penicillium thymicola.</title>
        <authorList>
            <person name="Nguyen H.D.T."/>
            <person name="McMullin D.R."/>
            <person name="Ponomareva E."/>
            <person name="Riley R."/>
            <person name="Pomraning K.R."/>
            <person name="Baker S.E."/>
            <person name="Seifert K.A."/>
        </authorList>
    </citation>
    <scope>NUCLEOTIDE SEQUENCE</scope>
    <source>
        <strain evidence="1">DAOM 180753</strain>
    </source>
</reference>
<organism evidence="1 2">
    <name type="scientific">Penicillium thymicola</name>
    <dbReference type="NCBI Taxonomy" id="293382"/>
    <lineage>
        <taxon>Eukaryota</taxon>
        <taxon>Fungi</taxon>
        <taxon>Dikarya</taxon>
        <taxon>Ascomycota</taxon>
        <taxon>Pezizomycotina</taxon>
        <taxon>Eurotiomycetes</taxon>
        <taxon>Eurotiomycetidae</taxon>
        <taxon>Eurotiales</taxon>
        <taxon>Aspergillaceae</taxon>
        <taxon>Penicillium</taxon>
    </lineage>
</organism>
<keyword evidence="2" id="KW-1185">Reference proteome</keyword>
<comment type="caution">
    <text evidence="1">The sequence shown here is derived from an EMBL/GenBank/DDBJ whole genome shotgun (WGS) entry which is preliminary data.</text>
</comment>
<sequence length="79" mass="9137">MDDNPPLAARYVNKHYSGVQPWRRACLNQTTGYYTCPEKTFIYTTHSLYPRFIRSPIWMFDVSTLGGDLSMHDGHIAIL</sequence>
<gene>
    <name evidence="1" type="ORF">VN97_g8178</name>
</gene>
<dbReference type="EMBL" id="LACB01000282">
    <property type="protein sequence ID" value="KAJ9485164.1"/>
    <property type="molecule type" value="Genomic_DNA"/>
</dbReference>
<protein>
    <submittedName>
        <fullName evidence="1">Uncharacterized protein</fullName>
    </submittedName>
</protein>
<dbReference type="AlphaFoldDB" id="A0AAI9TEX3"/>
<accession>A0AAI9TEX3</accession>
<dbReference type="Proteomes" id="UP001227192">
    <property type="component" value="Unassembled WGS sequence"/>
</dbReference>
<name>A0AAI9TEX3_PENTH</name>
<reference evidence="1" key="1">
    <citation type="submission" date="2015-06" db="EMBL/GenBank/DDBJ databases">
        <authorList>
            <person name="Nguyen H."/>
        </authorList>
    </citation>
    <scope>NUCLEOTIDE SEQUENCE</scope>
    <source>
        <strain evidence="1">DAOM 180753</strain>
    </source>
</reference>
<evidence type="ECO:0000313" key="2">
    <source>
        <dbReference type="Proteomes" id="UP001227192"/>
    </source>
</evidence>